<feature type="transmembrane region" description="Helical" evidence="1">
    <location>
        <begin position="84"/>
        <end position="108"/>
    </location>
</feature>
<feature type="transmembrane region" description="Helical" evidence="1">
    <location>
        <begin position="162"/>
        <end position="185"/>
    </location>
</feature>
<dbReference type="Proteomes" id="UP000298438">
    <property type="component" value="Unassembled WGS sequence"/>
</dbReference>
<dbReference type="InterPro" id="IPR008523">
    <property type="entry name" value="DUF805"/>
</dbReference>
<dbReference type="PANTHER" id="PTHR34980">
    <property type="entry name" value="INNER MEMBRANE PROTEIN-RELATED-RELATED"/>
    <property type="match status" value="1"/>
</dbReference>
<feature type="transmembrane region" description="Helical" evidence="1">
    <location>
        <begin position="120"/>
        <end position="140"/>
    </location>
</feature>
<dbReference type="GO" id="GO:0005886">
    <property type="term" value="C:plasma membrane"/>
    <property type="evidence" value="ECO:0007669"/>
    <property type="project" value="TreeGrafter"/>
</dbReference>
<reference evidence="2 3" key="1">
    <citation type="submission" date="2019-03" db="EMBL/GenBank/DDBJ databases">
        <title>Draft Genome Sequence of Massilia arenosa sp. nov., a Novel Massilia Species Isolated from a Sandy-loam Maize Soil.</title>
        <authorList>
            <person name="Raths R."/>
            <person name="Peta V."/>
            <person name="Bucking H."/>
        </authorList>
    </citation>
    <scope>NUCLEOTIDE SEQUENCE [LARGE SCALE GENOMIC DNA]</scope>
    <source>
        <strain evidence="2 3">MC02</strain>
    </source>
</reference>
<dbReference type="PANTHER" id="PTHR34980:SF3">
    <property type="entry name" value="BLR8105 PROTEIN"/>
    <property type="match status" value="1"/>
</dbReference>
<dbReference type="OrthoDB" id="9812349at2"/>
<organism evidence="2 3">
    <name type="scientific">Zemynaea arenosa</name>
    <dbReference type="NCBI Taxonomy" id="2561931"/>
    <lineage>
        <taxon>Bacteria</taxon>
        <taxon>Pseudomonadati</taxon>
        <taxon>Pseudomonadota</taxon>
        <taxon>Betaproteobacteria</taxon>
        <taxon>Burkholderiales</taxon>
        <taxon>Oxalobacteraceae</taxon>
        <taxon>Telluria group</taxon>
        <taxon>Zemynaea</taxon>
    </lineage>
</organism>
<accession>A0A4Y9RVQ8</accession>
<name>A0A4Y9RVQ8_9BURK</name>
<evidence type="ECO:0000313" key="2">
    <source>
        <dbReference type="EMBL" id="TFW11378.1"/>
    </source>
</evidence>
<dbReference type="Pfam" id="PF05656">
    <property type="entry name" value="DUF805"/>
    <property type="match status" value="1"/>
</dbReference>
<feature type="transmembrane region" description="Helical" evidence="1">
    <location>
        <begin position="53"/>
        <end position="78"/>
    </location>
</feature>
<evidence type="ECO:0000256" key="1">
    <source>
        <dbReference type="SAM" id="Phobius"/>
    </source>
</evidence>
<comment type="caution">
    <text evidence="2">The sequence shown here is derived from an EMBL/GenBank/DDBJ whole genome shotgun (WGS) entry which is preliminary data.</text>
</comment>
<dbReference type="EMBL" id="SPVF01000264">
    <property type="protein sequence ID" value="TFW11378.1"/>
    <property type="molecule type" value="Genomic_DNA"/>
</dbReference>
<sequence length="189" mass="20083">MYDSGSRSTTAGARMTNPYAAPDLSVADTPSVPAGPGHTNVFALNGRLGRIRYFTYVTLAVAATFGVAIVVAVVMVFLRVPQSIALQVSTLVPLAVTVLGAIAGLVFARRRLQDLDTTPWILLLFLVPLVNLGLMLRLLFGKGTPAHNRFGPPPPPNGRREYILFACALLIMVAVLSAPFLAAGINERG</sequence>
<gene>
    <name evidence="2" type="ORF">E4L96_21700</name>
</gene>
<keyword evidence="1" id="KW-0812">Transmembrane</keyword>
<keyword evidence="1" id="KW-0472">Membrane</keyword>
<proteinExistence type="predicted"/>
<protein>
    <submittedName>
        <fullName evidence="2">DUF805 domain-containing protein</fullName>
    </submittedName>
</protein>
<keyword evidence="3" id="KW-1185">Reference proteome</keyword>
<dbReference type="AlphaFoldDB" id="A0A4Y9RVQ8"/>
<evidence type="ECO:0000313" key="3">
    <source>
        <dbReference type="Proteomes" id="UP000298438"/>
    </source>
</evidence>
<keyword evidence="1" id="KW-1133">Transmembrane helix</keyword>